<dbReference type="InterPro" id="IPR036116">
    <property type="entry name" value="FN3_sf"/>
</dbReference>
<name>A0A813VHK9_9BILA</name>
<dbReference type="Gene3D" id="2.120.10.30">
    <property type="entry name" value="TolB, C-terminal domain"/>
    <property type="match status" value="4"/>
</dbReference>
<dbReference type="PROSITE" id="PS51125">
    <property type="entry name" value="NHL"/>
    <property type="match status" value="5"/>
</dbReference>
<dbReference type="InterPro" id="IPR003961">
    <property type="entry name" value="FN3_dom"/>
</dbReference>
<feature type="repeat" description="NHL" evidence="2">
    <location>
        <begin position="929"/>
        <end position="965"/>
    </location>
</feature>
<dbReference type="PANTHER" id="PTHR31594">
    <property type="entry name" value="AIG1-TYPE G DOMAIN-CONTAINING PROTEIN"/>
    <property type="match status" value="1"/>
</dbReference>
<dbReference type="Gene3D" id="2.60.40.10">
    <property type="entry name" value="Immunoglobulins"/>
    <property type="match status" value="1"/>
</dbReference>
<dbReference type="InterPro" id="IPR001258">
    <property type="entry name" value="NHL_repeat"/>
</dbReference>
<dbReference type="InterPro" id="IPR011042">
    <property type="entry name" value="6-blade_b-propeller_TolB-like"/>
</dbReference>
<dbReference type="SUPFAM" id="SSF101898">
    <property type="entry name" value="NHL repeat"/>
    <property type="match status" value="1"/>
</dbReference>
<dbReference type="SUPFAM" id="SSF63829">
    <property type="entry name" value="Calcium-dependent phosphotriesterase"/>
    <property type="match status" value="1"/>
</dbReference>
<gene>
    <name evidence="4" type="ORF">JYZ213_LOCUS7477</name>
</gene>
<dbReference type="SMART" id="SM00060">
    <property type="entry name" value="FN3"/>
    <property type="match status" value="1"/>
</dbReference>
<dbReference type="AlphaFoldDB" id="A0A813VHK9"/>
<evidence type="ECO:0000313" key="4">
    <source>
        <dbReference type="EMBL" id="CAF0843200.1"/>
    </source>
</evidence>
<evidence type="ECO:0000256" key="2">
    <source>
        <dbReference type="PROSITE-ProRule" id="PRU00504"/>
    </source>
</evidence>
<feature type="repeat" description="NHL" evidence="2">
    <location>
        <begin position="264"/>
        <end position="294"/>
    </location>
</feature>
<dbReference type="Proteomes" id="UP000663845">
    <property type="component" value="Unassembled WGS sequence"/>
</dbReference>
<dbReference type="InterPro" id="IPR013783">
    <property type="entry name" value="Ig-like_fold"/>
</dbReference>
<feature type="domain" description="Fibronectin type-III" evidence="3">
    <location>
        <begin position="775"/>
        <end position="880"/>
    </location>
</feature>
<dbReference type="SUPFAM" id="SSF49265">
    <property type="entry name" value="Fibronectin type III"/>
    <property type="match status" value="1"/>
</dbReference>
<dbReference type="Pfam" id="PF01436">
    <property type="entry name" value="NHL"/>
    <property type="match status" value="3"/>
</dbReference>
<evidence type="ECO:0000256" key="1">
    <source>
        <dbReference type="ARBA" id="ARBA00022737"/>
    </source>
</evidence>
<dbReference type="SUPFAM" id="SSF63825">
    <property type="entry name" value="YWTD domain"/>
    <property type="match status" value="1"/>
</dbReference>
<dbReference type="InterPro" id="IPR048997">
    <property type="entry name" value="Stonustoxin-like_helical"/>
</dbReference>
<dbReference type="Pfam" id="PF21109">
    <property type="entry name" value="Stonustoxin_helical"/>
    <property type="match status" value="1"/>
</dbReference>
<accession>A0A813VHK9</accession>
<dbReference type="Pfam" id="PF18078">
    <property type="entry name" value="Thioredoxin_11"/>
    <property type="match status" value="1"/>
</dbReference>
<reference evidence="4" key="1">
    <citation type="submission" date="2021-02" db="EMBL/GenBank/DDBJ databases">
        <authorList>
            <person name="Nowell W R."/>
        </authorList>
    </citation>
    <scope>NUCLEOTIDE SEQUENCE</scope>
</reference>
<dbReference type="PROSITE" id="PS50853">
    <property type="entry name" value="FN3"/>
    <property type="match status" value="1"/>
</dbReference>
<dbReference type="PANTHER" id="PTHR31594:SF14">
    <property type="entry name" value="FIBRONECTIN TYPE-III DOMAIN-CONTAINING PROTEIN"/>
    <property type="match status" value="1"/>
</dbReference>
<feature type="repeat" description="NHL" evidence="2">
    <location>
        <begin position="1120"/>
        <end position="1151"/>
    </location>
</feature>
<evidence type="ECO:0000313" key="5">
    <source>
        <dbReference type="Proteomes" id="UP000663845"/>
    </source>
</evidence>
<dbReference type="CDD" id="cd05819">
    <property type="entry name" value="NHL"/>
    <property type="match status" value="2"/>
</dbReference>
<keyword evidence="1" id="KW-0677">Repeat</keyword>
<dbReference type="CDD" id="cd00063">
    <property type="entry name" value="FN3"/>
    <property type="match status" value="1"/>
</dbReference>
<feature type="repeat" description="NHL" evidence="2">
    <location>
        <begin position="1169"/>
        <end position="1206"/>
    </location>
</feature>
<dbReference type="InterPro" id="IPR052090">
    <property type="entry name" value="Cytolytic_pore-forming_toxin"/>
</dbReference>
<evidence type="ECO:0000259" key="3">
    <source>
        <dbReference type="PROSITE" id="PS50853"/>
    </source>
</evidence>
<organism evidence="4 5">
    <name type="scientific">Adineta steineri</name>
    <dbReference type="NCBI Taxonomy" id="433720"/>
    <lineage>
        <taxon>Eukaryota</taxon>
        <taxon>Metazoa</taxon>
        <taxon>Spiralia</taxon>
        <taxon>Gnathifera</taxon>
        <taxon>Rotifera</taxon>
        <taxon>Eurotatoria</taxon>
        <taxon>Bdelloidea</taxon>
        <taxon>Adinetida</taxon>
        <taxon>Adinetidae</taxon>
        <taxon>Adineta</taxon>
    </lineage>
</organism>
<dbReference type="Pfam" id="PF00041">
    <property type="entry name" value="fn3"/>
    <property type="match status" value="1"/>
</dbReference>
<sequence>MWIISIKKAKTTIKKTTATIDTSATKTKMPTTSITETTVLTTSTNSRTTKMNVSKFNKWKQNAITAAGGYGKGQKLNQLAHPYGIFIDKKKNIFIADLWNDRIVEWKYNAKQGKVIAGGNGKGNRMDRLNGPTDVIVDQQNHSIIIADSGNRRVIRWLNEKQQILIQNIQCWGLAIHKNGFFYVSDWEKHEVRRWKMGEYNNEGIIVAGGNGKGDQLHQLSYPTFIFVDGDESVYVSDYHNHRVMKWRKDAKEGTVVAGGNGQGGNLTQLSSPHGVIVDHLGQIYVADCWNDRIMRWCDGKAEGEIVVGGNGLGYQSNQLNHSLQDKAHALGIEASLKLSLLGGLMSISGSAKYAEDYQRTNYGARLTLKYSTTTHFQQLTMKHLGKGNLDYLDLHDKNLATHVVTGVVYGAEAFFIFDRAIPDSESKKEISGSLKAIFKKPAFKIEGEAKLNLTKQEKNFVDKLHCKFYGDFHLNKNLNNFDESVKIYRQLPLLLGVNNENAIPKKVWLYPLHLLDNNVTRIVREIPSNLVDYSISTIENLRSLEVRALDSLENSIFTSLNHMKKQLLDFTAQLSEMQRYLKESIALYLPKLRGNTDVKESVLFNLFKQVDSSPFHKRTLESWLEEKEKEITLMTTWIENLAKDRNLDILIKSSSLDEVIDDTRYDYILCLSLRLVEKNDPQLTFMDNYLHNMNNFNSSSARKKHIPWFENSLTMAEIRKNLRQFKEFAEANNVKNTKIRFIVNEVYSFYHIKTVEVNLYNGGSEKEGFIVPSKPDAPYAISVTDNNVTLTWADPATGTEEVRNYKVMYQKHRGKTLVGKNKSKKDEQWAEVYTNANHKKIIISNLPPSSKFVFKVQSITTIELSAISACSEPIETLAKKVEPTTTTSTKTTTTSITTLTSTTTTIKISKFNKWKQNAITVAGGKGPGEELNQLEHPHGIFIDKKKNVFIADYYNHRIVKWKYNAKEGQIIAGGNGKGNRMDQLNEPTDMIVDQQNHSIIIVDFMNSRVIQWVNQNQQILIDNIDCWGLAMDKHGFLYVSDSIKDEVRRWKMGEYNNKGIVVAGGHGEGDKLNQLSYPTFIFVDGDEFVYVSDRENNRVMKWRKDAKEGKIVAGGNGLGKNLNQLHYPAGVIVDDLGQIYVADNGNHRVVRWREGKKEGEIVVGGNGRGSQSNQLSNPRGLPFDDEGNLYVADFWNHRIQKFEIIL</sequence>
<proteinExistence type="predicted"/>
<feature type="repeat" description="NHL" evidence="2">
    <location>
        <begin position="213"/>
        <end position="250"/>
    </location>
</feature>
<comment type="caution">
    <text evidence="4">The sequence shown here is derived from an EMBL/GenBank/DDBJ whole genome shotgun (WGS) entry which is preliminary data.</text>
</comment>
<protein>
    <recommendedName>
        <fullName evidence="3">Fibronectin type-III domain-containing protein</fullName>
    </recommendedName>
</protein>
<dbReference type="InterPro" id="IPR040581">
    <property type="entry name" value="Thioredoxin_11"/>
</dbReference>
<dbReference type="EMBL" id="CAJNOG010000049">
    <property type="protein sequence ID" value="CAF0843200.1"/>
    <property type="molecule type" value="Genomic_DNA"/>
</dbReference>